<keyword evidence="1" id="KW-0732">Signal</keyword>
<dbReference type="RefSeq" id="WP_116678331.1">
    <property type="nucleotide sequence ID" value="NZ_QEKY01000001.1"/>
</dbReference>
<comment type="caution">
    <text evidence="2">The sequence shown here is derived from an EMBL/GenBank/DDBJ whole genome shotgun (WGS) entry which is preliminary data.</text>
</comment>
<evidence type="ECO:0000256" key="1">
    <source>
        <dbReference type="SAM" id="SignalP"/>
    </source>
</evidence>
<dbReference type="OrthoDB" id="983143at2"/>
<dbReference type="GeneID" id="94549779"/>
<evidence type="ECO:0000313" key="2">
    <source>
        <dbReference type="EMBL" id="PVZ15143.1"/>
    </source>
</evidence>
<organism evidence="2 3">
    <name type="scientific">Porphyromonas loveana</name>
    <dbReference type="NCBI Taxonomy" id="1884669"/>
    <lineage>
        <taxon>Bacteria</taxon>
        <taxon>Pseudomonadati</taxon>
        <taxon>Bacteroidota</taxon>
        <taxon>Bacteroidia</taxon>
        <taxon>Bacteroidales</taxon>
        <taxon>Porphyromonadaceae</taxon>
        <taxon>Porphyromonas</taxon>
    </lineage>
</organism>
<sequence>MKQKFCFWLLTLLLLGSSLRAEGQTLHSGGTEEERNKYSDNSNPFLNRATSDSIALASVRLISVMAPHLYRMAEGRSWRAEVNGRSWASRVLPMARGFRHGGIPWRRYLSPDTLSMHAEVYGRYDSVSGAYRRGIVSFRSDVPQRDKPDDLAAFALMGQNIYASDFDFGGRQTFPNPLRQGAEAFYYYQLDSLFEADGSEYRLIRFRSLSGLAHGRMTIDASRAILTDLEITVMMKGVVNETYRVRLEEVEPGLPLPAHVSVLVGHNTLFASLRNSYSATMDYTGERVDLASIPSRFRPDSSQYRLSDELPVAAIRADRGAFGVQDSSTFWKHVVVTRDQKLSQHVPWHKALFWGHKYRLNDRWRLGNEGLVWSQFYYNYADHLWLGQAVTAIYDFAPGYRWELKPGLYYVTKRRKAVWTLDSKLHYAPSRRGLLELSAGHRSFDLYSTRDKIDRLTDLMMNLLDGQGPTTRYDDLFVRLTNSFDLYPKLTAELSLMLSDRNPLPHGETWGLFGGSITDILNISNSDPDIPRIVPPHRLLEFRAKATFNPRPFYRYSVDGFLQRTGEGVYAPLIALSYRGAFGMGRKEDARFHHLDLSVQQRLILSTASSFYYQLNMGGYLSREVIYPSEYFFLKGSNAFWRFGDSMEAAFQTLPPYTATAQKHLILQTSYRTSRLLVNFLPFSFLKTNDETLHFKSRWDMVSRKPYLEVGYSQSIGTLMQAGIFFGGYNFFYERGLAIRFTFNM</sequence>
<evidence type="ECO:0000313" key="3">
    <source>
        <dbReference type="Proteomes" id="UP000245462"/>
    </source>
</evidence>
<dbReference type="InterPro" id="IPR043741">
    <property type="entry name" value="DUF5686"/>
</dbReference>
<reference evidence="2 3" key="1">
    <citation type="submission" date="2018-04" db="EMBL/GenBank/DDBJ databases">
        <title>Genomic Encyclopedia of Type Strains, Phase IV (KMG-IV): sequencing the most valuable type-strain genomes for metagenomic binning, comparative biology and taxonomic classification.</title>
        <authorList>
            <person name="Goeker M."/>
        </authorList>
    </citation>
    <scope>NUCLEOTIDE SEQUENCE [LARGE SCALE GENOMIC DNA]</scope>
    <source>
        <strain evidence="2 3">DSM 28520</strain>
    </source>
</reference>
<dbReference type="Proteomes" id="UP000245462">
    <property type="component" value="Unassembled WGS sequence"/>
</dbReference>
<dbReference type="EMBL" id="QEKY01000001">
    <property type="protein sequence ID" value="PVZ15143.1"/>
    <property type="molecule type" value="Genomic_DNA"/>
</dbReference>
<name>A0A2U1FSH9_9PORP</name>
<gene>
    <name evidence="2" type="ORF">C7382_10174</name>
</gene>
<accession>A0A2U1FSH9</accession>
<proteinExistence type="predicted"/>
<evidence type="ECO:0008006" key="4">
    <source>
        <dbReference type="Google" id="ProtNLM"/>
    </source>
</evidence>
<dbReference type="AlphaFoldDB" id="A0A2U1FSH9"/>
<feature type="chain" id="PRO_5015458260" description="Beta-barrel porin" evidence="1">
    <location>
        <begin position="24"/>
        <end position="745"/>
    </location>
</feature>
<dbReference type="Pfam" id="PF18939">
    <property type="entry name" value="DUF5686"/>
    <property type="match status" value="1"/>
</dbReference>
<keyword evidence="3" id="KW-1185">Reference proteome</keyword>
<protein>
    <recommendedName>
        <fullName evidence="4">Beta-barrel porin</fullName>
    </recommendedName>
</protein>
<feature type="signal peptide" evidence="1">
    <location>
        <begin position="1"/>
        <end position="23"/>
    </location>
</feature>